<gene>
    <name evidence="10" type="primary">NR1I2</name>
    <name evidence="10" type="ORF">EYF80_030481</name>
</gene>
<dbReference type="InterPro" id="IPR035500">
    <property type="entry name" value="NHR-like_dom_sf"/>
</dbReference>
<protein>
    <submittedName>
        <fullName evidence="10">Nuclear receptor subfamily 1 group I member 2</fullName>
    </submittedName>
</protein>
<keyword evidence="6" id="KW-0804">Transcription</keyword>
<evidence type="ECO:0000256" key="8">
    <source>
        <dbReference type="ARBA" id="ARBA00023242"/>
    </source>
</evidence>
<evidence type="ECO:0000256" key="1">
    <source>
        <dbReference type="ARBA" id="ARBA00022723"/>
    </source>
</evidence>
<keyword evidence="5" id="KW-0238">DNA-binding</keyword>
<evidence type="ECO:0000256" key="6">
    <source>
        <dbReference type="ARBA" id="ARBA00023163"/>
    </source>
</evidence>
<dbReference type="InterPro" id="IPR050234">
    <property type="entry name" value="Nuclear_hormone_rcpt_NR1"/>
</dbReference>
<keyword evidence="8" id="KW-0539">Nucleus</keyword>
<evidence type="ECO:0000256" key="5">
    <source>
        <dbReference type="ARBA" id="ARBA00023125"/>
    </source>
</evidence>
<evidence type="ECO:0000256" key="7">
    <source>
        <dbReference type="ARBA" id="ARBA00023170"/>
    </source>
</evidence>
<dbReference type="OrthoDB" id="6355676at2759"/>
<sequence>MICIPVSPRVSRSDVASGSHGAAAGFQPLLLEPLLRFHHALRRLGLQDEEYVLMQALSLFSPDRPGVQQRGVIDKLHEDTALTLKTWIDLKRTGAERHLLYPKVMGCLTEMRTMTEEYSKQVLQIQDIQPDVLSPLIMEMVSRNPCGGV</sequence>
<keyword evidence="2" id="KW-0863">Zinc-finger</keyword>
<dbReference type="GO" id="GO:0030154">
    <property type="term" value="P:cell differentiation"/>
    <property type="evidence" value="ECO:0007669"/>
    <property type="project" value="TreeGrafter"/>
</dbReference>
<dbReference type="Proteomes" id="UP000314294">
    <property type="component" value="Unassembled WGS sequence"/>
</dbReference>
<dbReference type="Gene3D" id="1.10.565.10">
    <property type="entry name" value="Retinoid X Receptor"/>
    <property type="match status" value="1"/>
</dbReference>
<dbReference type="GO" id="GO:0004879">
    <property type="term" value="F:nuclear receptor activity"/>
    <property type="evidence" value="ECO:0007669"/>
    <property type="project" value="TreeGrafter"/>
</dbReference>
<dbReference type="SUPFAM" id="SSF48508">
    <property type="entry name" value="Nuclear receptor ligand-binding domain"/>
    <property type="match status" value="1"/>
</dbReference>
<dbReference type="Pfam" id="PF00104">
    <property type="entry name" value="Hormone_recep"/>
    <property type="match status" value="1"/>
</dbReference>
<reference evidence="10 11" key="1">
    <citation type="submission" date="2019-03" db="EMBL/GenBank/DDBJ databases">
        <title>First draft genome of Liparis tanakae, snailfish: a comprehensive survey of snailfish specific genes.</title>
        <authorList>
            <person name="Kim W."/>
            <person name="Song I."/>
            <person name="Jeong J.-H."/>
            <person name="Kim D."/>
            <person name="Kim S."/>
            <person name="Ryu S."/>
            <person name="Song J.Y."/>
            <person name="Lee S.K."/>
        </authorList>
    </citation>
    <scope>NUCLEOTIDE SEQUENCE [LARGE SCALE GENOMIC DNA]</scope>
    <source>
        <tissue evidence="10">Muscle</tissue>
    </source>
</reference>
<evidence type="ECO:0000313" key="10">
    <source>
        <dbReference type="EMBL" id="TNN59294.1"/>
    </source>
</evidence>
<name>A0A4Z2H3A5_9TELE</name>
<dbReference type="PANTHER" id="PTHR24082:SF39">
    <property type="entry name" value="NUCLEAR RECEPTOR SUBFAMILY 1 GROUP I MEMBER 2"/>
    <property type="match status" value="1"/>
</dbReference>
<comment type="caution">
    <text evidence="10">The sequence shown here is derived from an EMBL/GenBank/DDBJ whole genome shotgun (WGS) entry which is preliminary data.</text>
</comment>
<evidence type="ECO:0000259" key="9">
    <source>
        <dbReference type="PROSITE" id="PS51843"/>
    </source>
</evidence>
<dbReference type="GO" id="GO:0000978">
    <property type="term" value="F:RNA polymerase II cis-regulatory region sequence-specific DNA binding"/>
    <property type="evidence" value="ECO:0007669"/>
    <property type="project" value="TreeGrafter"/>
</dbReference>
<keyword evidence="3" id="KW-0862">Zinc</keyword>
<keyword evidence="11" id="KW-1185">Reference proteome</keyword>
<dbReference type="GO" id="GO:0008270">
    <property type="term" value="F:zinc ion binding"/>
    <property type="evidence" value="ECO:0007669"/>
    <property type="project" value="UniProtKB-KW"/>
</dbReference>
<dbReference type="EMBL" id="SRLO01000359">
    <property type="protein sequence ID" value="TNN59294.1"/>
    <property type="molecule type" value="Genomic_DNA"/>
</dbReference>
<dbReference type="GO" id="GO:0045944">
    <property type="term" value="P:positive regulation of transcription by RNA polymerase II"/>
    <property type="evidence" value="ECO:0007669"/>
    <property type="project" value="TreeGrafter"/>
</dbReference>
<keyword evidence="4" id="KW-0805">Transcription regulation</keyword>
<dbReference type="GO" id="GO:0000122">
    <property type="term" value="P:negative regulation of transcription by RNA polymerase II"/>
    <property type="evidence" value="ECO:0007669"/>
    <property type="project" value="TreeGrafter"/>
</dbReference>
<evidence type="ECO:0000256" key="4">
    <source>
        <dbReference type="ARBA" id="ARBA00023015"/>
    </source>
</evidence>
<accession>A0A4Z2H3A5</accession>
<organism evidence="10 11">
    <name type="scientific">Liparis tanakae</name>
    <name type="common">Tanaka's snailfish</name>
    <dbReference type="NCBI Taxonomy" id="230148"/>
    <lineage>
        <taxon>Eukaryota</taxon>
        <taxon>Metazoa</taxon>
        <taxon>Chordata</taxon>
        <taxon>Craniata</taxon>
        <taxon>Vertebrata</taxon>
        <taxon>Euteleostomi</taxon>
        <taxon>Actinopterygii</taxon>
        <taxon>Neopterygii</taxon>
        <taxon>Teleostei</taxon>
        <taxon>Neoteleostei</taxon>
        <taxon>Acanthomorphata</taxon>
        <taxon>Eupercaria</taxon>
        <taxon>Perciformes</taxon>
        <taxon>Cottioidei</taxon>
        <taxon>Cottales</taxon>
        <taxon>Liparidae</taxon>
        <taxon>Liparis</taxon>
    </lineage>
</organism>
<dbReference type="PANTHER" id="PTHR24082">
    <property type="entry name" value="NUCLEAR HORMONE RECEPTOR"/>
    <property type="match status" value="1"/>
</dbReference>
<evidence type="ECO:0000256" key="3">
    <source>
        <dbReference type="ARBA" id="ARBA00022833"/>
    </source>
</evidence>
<feature type="domain" description="NR LBD" evidence="9">
    <location>
        <begin position="1"/>
        <end position="144"/>
    </location>
</feature>
<dbReference type="PROSITE" id="PS51843">
    <property type="entry name" value="NR_LBD"/>
    <property type="match status" value="1"/>
</dbReference>
<keyword evidence="7 10" id="KW-0675">Receptor</keyword>
<proteinExistence type="predicted"/>
<dbReference type="AlphaFoldDB" id="A0A4Z2H3A5"/>
<keyword evidence="1" id="KW-0479">Metal-binding</keyword>
<evidence type="ECO:0000313" key="11">
    <source>
        <dbReference type="Proteomes" id="UP000314294"/>
    </source>
</evidence>
<evidence type="ECO:0000256" key="2">
    <source>
        <dbReference type="ARBA" id="ARBA00022771"/>
    </source>
</evidence>
<dbReference type="InterPro" id="IPR000536">
    <property type="entry name" value="Nucl_hrmn_rcpt_lig-bd"/>
</dbReference>